<reference evidence="3" key="1">
    <citation type="submission" date="2017-06" db="EMBL/GenBank/DDBJ databases">
        <title>Capnocytophaga spp. assemblies.</title>
        <authorList>
            <person name="Gulvik C.A."/>
        </authorList>
    </citation>
    <scope>NUCLEOTIDE SEQUENCE [LARGE SCALE GENOMIC DNA]</scope>
    <source>
        <strain evidence="3">H6253</strain>
    </source>
</reference>
<dbReference type="SUPFAM" id="SSF56601">
    <property type="entry name" value="beta-lactamase/transpeptidase-like"/>
    <property type="match status" value="1"/>
</dbReference>
<evidence type="ECO:0000259" key="1">
    <source>
        <dbReference type="Pfam" id="PF00144"/>
    </source>
</evidence>
<evidence type="ECO:0000313" key="3">
    <source>
        <dbReference type="Proteomes" id="UP000217276"/>
    </source>
</evidence>
<dbReference type="Gene3D" id="3.40.710.10">
    <property type="entry name" value="DD-peptidase/beta-lactamase superfamily"/>
    <property type="match status" value="1"/>
</dbReference>
<dbReference type="GO" id="GO:0006508">
    <property type="term" value="P:proteolysis"/>
    <property type="evidence" value="ECO:0007669"/>
    <property type="project" value="TreeGrafter"/>
</dbReference>
<dbReference type="PANTHER" id="PTHR46520:SF1">
    <property type="entry name" value="SERINE BETA-LACTAMASE-LIKE PROTEIN LACTB, MITOCHONDRIAL"/>
    <property type="match status" value="1"/>
</dbReference>
<dbReference type="KEGG" id="clk:CGC53_01480"/>
<dbReference type="GO" id="GO:0008233">
    <property type="term" value="F:peptidase activity"/>
    <property type="evidence" value="ECO:0007669"/>
    <property type="project" value="TreeGrafter"/>
</dbReference>
<feature type="domain" description="Beta-lactamase-related" evidence="1">
    <location>
        <begin position="61"/>
        <end position="358"/>
    </location>
</feature>
<sequence length="387" mass="43937">MKKLTTIIVFSTIISFFNTLFGQRKLSDTEVFKKNPSEVTSFEEAKTEAEKILYYLIQEEIIPGASVTVTKKGKIIWQGGYGYADISKKTPVDPQKTIFRVASMSKAITGVLLARLQEQKKFDWNLSLYEYVPNFPPKPFDFTIKQLAGHLAGIRSYKANEYTLNKKYSIEEGIDLFKDDILQSAPGTKFLYSSYGINLISLAIEKCLNKKFEDIAKDEVFKPLNMWRTFPDRGKIITDEATPYTRTKKGLDKATEVNNYFKLAGGGFLSTSHDIAKMGTAIERHSFLSQAVENEMLKKQCTTDDVEINYGIGWQNQRDWNGRDYFGHTGMGVGGFGWLSVYPNEQVVIVMLFNVTDPQISIYLQRLTDFILEGAKLTDQPTLIENP</sequence>
<keyword evidence="2" id="KW-0378">Hydrolase</keyword>
<protein>
    <submittedName>
        <fullName evidence="2">Serine hydrolase</fullName>
    </submittedName>
</protein>
<gene>
    <name evidence="2" type="ORF">CGC53_01480</name>
</gene>
<dbReference type="EMBL" id="CP022384">
    <property type="protein sequence ID" value="ATA81116.1"/>
    <property type="molecule type" value="Genomic_DNA"/>
</dbReference>
<accession>A0A250FAW4</accession>
<evidence type="ECO:0000313" key="2">
    <source>
        <dbReference type="EMBL" id="ATA81116.1"/>
    </source>
</evidence>
<keyword evidence="3" id="KW-1185">Reference proteome</keyword>
<dbReference type="AlphaFoldDB" id="A0A250FAW4"/>
<dbReference type="PANTHER" id="PTHR46520">
    <property type="entry name" value="SERINE BETA-LACTAMASE-LIKE PROTEIN LACTB, MITOCHONDRIAL"/>
    <property type="match status" value="1"/>
</dbReference>
<dbReference type="Proteomes" id="UP000217276">
    <property type="component" value="Chromosome"/>
</dbReference>
<dbReference type="InterPro" id="IPR001466">
    <property type="entry name" value="Beta-lactam-related"/>
</dbReference>
<dbReference type="InterPro" id="IPR012338">
    <property type="entry name" value="Beta-lactam/transpept-like"/>
</dbReference>
<organism evidence="2 3">
    <name type="scientific">Capnocytophaga leadbetteri</name>
    <dbReference type="NCBI Taxonomy" id="327575"/>
    <lineage>
        <taxon>Bacteria</taxon>
        <taxon>Pseudomonadati</taxon>
        <taxon>Bacteroidota</taxon>
        <taxon>Flavobacteriia</taxon>
        <taxon>Flavobacteriales</taxon>
        <taxon>Flavobacteriaceae</taxon>
        <taxon>Capnocytophaga</taxon>
    </lineage>
</organism>
<dbReference type="RefSeq" id="WP_095913035.1">
    <property type="nucleotide sequence ID" value="NZ_CAUQGS010000058.1"/>
</dbReference>
<proteinExistence type="predicted"/>
<dbReference type="GO" id="GO:0019216">
    <property type="term" value="P:regulation of lipid metabolic process"/>
    <property type="evidence" value="ECO:0007669"/>
    <property type="project" value="TreeGrafter"/>
</dbReference>
<dbReference type="InterPro" id="IPR052794">
    <property type="entry name" value="Mito_Ser_Protease_LACTB"/>
</dbReference>
<name>A0A250FAW4_9FLAO</name>
<dbReference type="Pfam" id="PF00144">
    <property type="entry name" value="Beta-lactamase"/>
    <property type="match status" value="1"/>
</dbReference>